<organism evidence="2 3">
    <name type="scientific">Selenomonas ruminantium</name>
    <dbReference type="NCBI Taxonomy" id="971"/>
    <lineage>
        <taxon>Bacteria</taxon>
        <taxon>Bacillati</taxon>
        <taxon>Bacillota</taxon>
        <taxon>Negativicutes</taxon>
        <taxon>Selenomonadales</taxon>
        <taxon>Selenomonadaceae</taxon>
        <taxon>Selenomonas</taxon>
    </lineage>
</organism>
<dbReference type="PANTHER" id="PTHR12149">
    <property type="entry name" value="FRUCTOSAMINE 3 KINASE-RELATED PROTEIN"/>
    <property type="match status" value="1"/>
</dbReference>
<dbReference type="PANTHER" id="PTHR12149:SF8">
    <property type="entry name" value="PROTEIN-RIBULOSAMINE 3-KINASE"/>
    <property type="match status" value="1"/>
</dbReference>
<dbReference type="GO" id="GO:0016301">
    <property type="term" value="F:kinase activity"/>
    <property type="evidence" value="ECO:0007669"/>
    <property type="project" value="UniProtKB-UniRule"/>
</dbReference>
<dbReference type="InterPro" id="IPR011009">
    <property type="entry name" value="Kinase-like_dom_sf"/>
</dbReference>
<comment type="similarity">
    <text evidence="1">Belongs to the fructosamine kinase family.</text>
</comment>
<proteinExistence type="inferred from homology"/>
<evidence type="ECO:0000256" key="1">
    <source>
        <dbReference type="PIRNR" id="PIRNR006221"/>
    </source>
</evidence>
<protein>
    <submittedName>
        <fullName evidence="2">Fructosamine-3-kinase</fullName>
    </submittedName>
</protein>
<dbReference type="Pfam" id="PF03881">
    <property type="entry name" value="Fructosamin_kin"/>
    <property type="match status" value="1"/>
</dbReference>
<dbReference type="PIRSF" id="PIRSF006221">
    <property type="entry name" value="Ketosamine-3-kinase"/>
    <property type="match status" value="1"/>
</dbReference>
<dbReference type="Proteomes" id="UP000184263">
    <property type="component" value="Unassembled WGS sequence"/>
</dbReference>
<name>A0A1M6X5R0_SELRU</name>
<keyword evidence="1" id="KW-0808">Transferase</keyword>
<gene>
    <name evidence="2" type="ORF">SAMN05216582_1325</name>
</gene>
<dbReference type="SUPFAM" id="SSF56112">
    <property type="entry name" value="Protein kinase-like (PK-like)"/>
    <property type="match status" value="1"/>
</dbReference>
<dbReference type="RefSeq" id="WP_073092244.1">
    <property type="nucleotide sequence ID" value="NZ_FRBC01000032.1"/>
</dbReference>
<evidence type="ECO:0000313" key="2">
    <source>
        <dbReference type="EMBL" id="SHL01254.1"/>
    </source>
</evidence>
<dbReference type="EMBL" id="FRBC01000032">
    <property type="protein sequence ID" value="SHL01254.1"/>
    <property type="molecule type" value="Genomic_DNA"/>
</dbReference>
<dbReference type="AlphaFoldDB" id="A0A1M6X5R0"/>
<accession>A0A1M6X5R0</accession>
<dbReference type="Gene3D" id="3.90.1200.10">
    <property type="match status" value="1"/>
</dbReference>
<dbReference type="InterPro" id="IPR016477">
    <property type="entry name" value="Fructo-/Ketosamine-3-kinase"/>
</dbReference>
<sequence length="296" mass="34077">MELADAILQIYGEEVYIAERTEISGGDINDAYHLRLSNGENLFIKINAYAEEDFFEAEKTGLEALCKAGAVTPSVIAYGKTKGNLSYLLLDYVRSSRPKKTYWEDLGYMLAQVHRAPVEKMTDIDDDSRFGFKVDNYIGQTRQKNIRTDSWIDFFRTSRLAAQMKLADGYFEKDDRQMCRDLLDNLDKYLAEPEFPSLVHGDLWSGNVMPDQNGRPMLIDPAVYIGHHEVDLAMTELFGGFSPEFYDAYHEIIPKESGYAGRRDLYNLYHLLNHLNLFGRSYLAAVRRILKRYSQK</sequence>
<dbReference type="Gene3D" id="3.30.200.20">
    <property type="entry name" value="Phosphorylase Kinase, domain 1"/>
    <property type="match status" value="1"/>
</dbReference>
<evidence type="ECO:0000313" key="3">
    <source>
        <dbReference type="Proteomes" id="UP000184263"/>
    </source>
</evidence>
<dbReference type="OrthoDB" id="5291879at2"/>
<keyword evidence="1 2" id="KW-0418">Kinase</keyword>
<reference evidence="2 3" key="1">
    <citation type="submission" date="2016-11" db="EMBL/GenBank/DDBJ databases">
        <authorList>
            <person name="Jaros S."/>
            <person name="Januszkiewicz K."/>
            <person name="Wedrychowicz H."/>
        </authorList>
    </citation>
    <scope>NUCLEOTIDE SEQUENCE [LARGE SCALE GENOMIC DNA]</scope>
    <source>
        <strain evidence="2 3">HD4</strain>
    </source>
</reference>